<dbReference type="InterPro" id="IPR001128">
    <property type="entry name" value="Cyt_P450"/>
</dbReference>
<gene>
    <name evidence="4" type="ORF">ZEAMMB73_Zm00001d035480</name>
</gene>
<dbReference type="PANTHER" id="PTHR24305:SF166">
    <property type="entry name" value="CYTOCHROME P450 12A4, MITOCHONDRIAL-RELATED"/>
    <property type="match status" value="1"/>
</dbReference>
<protein>
    <submittedName>
        <fullName evidence="4">Cytochrome P450 78A7</fullName>
    </submittedName>
</protein>
<keyword evidence="3" id="KW-0349">Heme</keyword>
<dbReference type="GO" id="GO:0005506">
    <property type="term" value="F:iron ion binding"/>
    <property type="evidence" value="ECO:0007669"/>
    <property type="project" value="InterPro"/>
</dbReference>
<reference evidence="4" key="1">
    <citation type="submission" date="2015-12" db="EMBL/GenBank/DDBJ databases">
        <title>Update maize B73 reference genome by single molecule sequencing technologies.</title>
        <authorList>
            <consortium name="Maize Genome Sequencing Project"/>
            <person name="Ware D."/>
        </authorList>
    </citation>
    <scope>NUCLEOTIDE SEQUENCE</scope>
    <source>
        <tissue evidence="4">Seedling</tissue>
    </source>
</reference>
<proteinExistence type="inferred from homology"/>
<dbReference type="InterPro" id="IPR050121">
    <property type="entry name" value="Cytochrome_P450_monoxygenase"/>
</dbReference>
<comment type="similarity">
    <text evidence="2 3">Belongs to the cytochrome P450 family.</text>
</comment>
<organism evidence="4">
    <name type="scientific">Zea mays</name>
    <name type="common">Maize</name>
    <dbReference type="NCBI Taxonomy" id="4577"/>
    <lineage>
        <taxon>Eukaryota</taxon>
        <taxon>Viridiplantae</taxon>
        <taxon>Streptophyta</taxon>
        <taxon>Embryophyta</taxon>
        <taxon>Tracheophyta</taxon>
        <taxon>Spermatophyta</taxon>
        <taxon>Magnoliopsida</taxon>
        <taxon>Liliopsida</taxon>
        <taxon>Poales</taxon>
        <taxon>Poaceae</taxon>
        <taxon>PACMAD clade</taxon>
        <taxon>Panicoideae</taxon>
        <taxon>Andropogonodae</taxon>
        <taxon>Andropogoneae</taxon>
        <taxon>Tripsacinae</taxon>
        <taxon>Zea</taxon>
    </lineage>
</organism>
<dbReference type="GO" id="GO:0020037">
    <property type="term" value="F:heme binding"/>
    <property type="evidence" value="ECO:0007669"/>
    <property type="project" value="InterPro"/>
</dbReference>
<dbReference type="SUPFAM" id="SSF48264">
    <property type="entry name" value="Cytochrome P450"/>
    <property type="match status" value="1"/>
</dbReference>
<dbReference type="GO" id="GO:0004497">
    <property type="term" value="F:monooxygenase activity"/>
    <property type="evidence" value="ECO:0007669"/>
    <property type="project" value="UniProtKB-KW"/>
</dbReference>
<dbReference type="PANTHER" id="PTHR24305">
    <property type="entry name" value="CYTOCHROME P450"/>
    <property type="match status" value="1"/>
</dbReference>
<dbReference type="GO" id="GO:0016705">
    <property type="term" value="F:oxidoreductase activity, acting on paired donors, with incorporation or reduction of molecular oxygen"/>
    <property type="evidence" value="ECO:0007669"/>
    <property type="project" value="InterPro"/>
</dbReference>
<dbReference type="Gene3D" id="1.10.630.10">
    <property type="entry name" value="Cytochrome P450"/>
    <property type="match status" value="1"/>
</dbReference>
<keyword evidence="3" id="KW-0479">Metal-binding</keyword>
<comment type="cofactor">
    <cofactor evidence="1">
        <name>heme</name>
        <dbReference type="ChEBI" id="CHEBI:30413"/>
    </cofactor>
</comment>
<evidence type="ECO:0000313" key="4">
    <source>
        <dbReference type="EMBL" id="AQK79043.1"/>
    </source>
</evidence>
<sequence length="233" mass="25599">MEMLGFKNMPQGLREDNEEITPNGCIYVATNQMMLEDDIEADVYVHEADILSVLDVPPGKMGELLAKRGSTAMAVKESCKQDLTLGSGVTVPARSILIVPLHLVQMDASVWGDDADQFNPHRFLKRDIDLGEILGAPKGSTTINIFSECTKAESFLPFGSGSRACVGQKFVVLAISMLIASLLFSYEIDTHLIMSECVKVQPHPSLSKEMDTTVDSSHLHLPNPKIILTKRRI</sequence>
<dbReference type="PROSITE" id="PS00086">
    <property type="entry name" value="CYTOCHROME_P450"/>
    <property type="match status" value="1"/>
</dbReference>
<dbReference type="InParanoid" id="A0A1D6LGK3"/>
<dbReference type="InterPro" id="IPR036396">
    <property type="entry name" value="Cyt_P450_sf"/>
</dbReference>
<accession>A0A1D6LGK3</accession>
<name>A0A1D6LGK3_MAIZE</name>
<dbReference type="EMBL" id="CM000782">
    <property type="protein sequence ID" value="AQK79043.1"/>
    <property type="molecule type" value="Genomic_DNA"/>
</dbReference>
<keyword evidence="3" id="KW-0560">Oxidoreductase</keyword>
<evidence type="ECO:0000256" key="1">
    <source>
        <dbReference type="ARBA" id="ARBA00001971"/>
    </source>
</evidence>
<dbReference type="Pfam" id="PF00067">
    <property type="entry name" value="p450"/>
    <property type="match status" value="1"/>
</dbReference>
<dbReference type="InterPro" id="IPR017972">
    <property type="entry name" value="Cyt_P450_CS"/>
</dbReference>
<evidence type="ECO:0000256" key="3">
    <source>
        <dbReference type="RuleBase" id="RU000461"/>
    </source>
</evidence>
<dbReference type="ExpressionAtlas" id="A0A1D6LGK3">
    <property type="expression patterns" value="baseline and differential"/>
</dbReference>
<keyword evidence="3" id="KW-0408">Iron</keyword>
<dbReference type="AlphaFoldDB" id="A0A1D6LGK3"/>
<keyword evidence="3" id="KW-0503">Monooxygenase</keyword>
<evidence type="ECO:0000256" key="2">
    <source>
        <dbReference type="ARBA" id="ARBA00010617"/>
    </source>
</evidence>